<dbReference type="RefSeq" id="WP_094409306.1">
    <property type="nucleotide sequence ID" value="NZ_BMJZ01000002.1"/>
</dbReference>
<dbReference type="AlphaFoldDB" id="A0A255XL94"/>
<comment type="caution">
    <text evidence="2">The sequence shown here is derived from an EMBL/GenBank/DDBJ whole genome shotgun (WGS) entry which is preliminary data.</text>
</comment>
<dbReference type="Pfam" id="PF07811">
    <property type="entry name" value="TadE"/>
    <property type="match status" value="1"/>
</dbReference>
<feature type="domain" description="TadE-like" evidence="1">
    <location>
        <begin position="6"/>
        <end position="48"/>
    </location>
</feature>
<dbReference type="InterPro" id="IPR012495">
    <property type="entry name" value="TadE-like_dom"/>
</dbReference>
<name>A0A255XL94_9PROT</name>
<accession>A0A255XL94</accession>
<gene>
    <name evidence="2" type="ORF">CHR90_12205</name>
</gene>
<evidence type="ECO:0000313" key="3">
    <source>
        <dbReference type="Proteomes" id="UP000216361"/>
    </source>
</evidence>
<evidence type="ECO:0000259" key="1">
    <source>
        <dbReference type="Pfam" id="PF07811"/>
    </source>
</evidence>
<organism evidence="2 3">
    <name type="scientific">Elstera cyanobacteriorum</name>
    <dbReference type="NCBI Taxonomy" id="2022747"/>
    <lineage>
        <taxon>Bacteria</taxon>
        <taxon>Pseudomonadati</taxon>
        <taxon>Pseudomonadota</taxon>
        <taxon>Alphaproteobacteria</taxon>
        <taxon>Rhodospirillales</taxon>
        <taxon>Rhodospirillaceae</taxon>
        <taxon>Elstera</taxon>
    </lineage>
</organism>
<proteinExistence type="predicted"/>
<evidence type="ECO:0000313" key="2">
    <source>
        <dbReference type="EMBL" id="OYQ17743.1"/>
    </source>
</evidence>
<keyword evidence="3" id="KW-1185">Reference proteome</keyword>
<dbReference type="Proteomes" id="UP000216361">
    <property type="component" value="Unassembled WGS sequence"/>
</dbReference>
<protein>
    <recommendedName>
        <fullName evidence="1">TadE-like domain-containing protein</fullName>
    </recommendedName>
</protein>
<sequence length="129" mass="13877">MIGRQGTAAVELALMLPVLLLTLLAGADLARATLLRAEGEQATRAIARFAAGQAVLPGPSLALAQVPALADDPEAVHLRLTERLDGGHRWVTIQAELGYRPLTPFLERLLDGPFWLRFSAVERSPNAHP</sequence>
<dbReference type="EMBL" id="NOXS01000033">
    <property type="protein sequence ID" value="OYQ17743.1"/>
    <property type="molecule type" value="Genomic_DNA"/>
</dbReference>
<reference evidence="2 3" key="1">
    <citation type="submission" date="2017-07" db="EMBL/GenBank/DDBJ databases">
        <title>Elstera cyanobacteriorum sp. nov., a novel bacterium isolated from cyanobacterial aggregates in a eutrophic lake.</title>
        <authorList>
            <person name="Cai H."/>
        </authorList>
    </citation>
    <scope>NUCLEOTIDE SEQUENCE [LARGE SCALE GENOMIC DNA]</scope>
    <source>
        <strain evidence="2 3">TH019</strain>
    </source>
</reference>